<proteinExistence type="predicted"/>
<dbReference type="InterPro" id="IPR017946">
    <property type="entry name" value="PLC-like_Pdiesterase_TIM-brl"/>
</dbReference>
<dbReference type="RefSeq" id="WP_320186427.1">
    <property type="nucleotide sequence ID" value="NZ_CP138332.1"/>
</dbReference>
<dbReference type="Proteomes" id="UP001597525">
    <property type="component" value="Unassembled WGS sequence"/>
</dbReference>
<dbReference type="InterPro" id="IPR032160">
    <property type="entry name" value="DUF4996"/>
</dbReference>
<gene>
    <name evidence="2" type="ORF">ACFS7Y_17600</name>
</gene>
<dbReference type="SUPFAM" id="SSF51695">
    <property type="entry name" value="PLC-like phosphodiesterases"/>
    <property type="match status" value="1"/>
</dbReference>
<comment type="caution">
    <text evidence="2">The sequence shown here is derived from an EMBL/GenBank/DDBJ whole genome shotgun (WGS) entry which is preliminary data.</text>
</comment>
<dbReference type="InterPro" id="IPR030395">
    <property type="entry name" value="GP_PDE_dom"/>
</dbReference>
<dbReference type="Pfam" id="PF16387">
    <property type="entry name" value="DUF4996"/>
    <property type="match status" value="1"/>
</dbReference>
<keyword evidence="3" id="KW-1185">Reference proteome</keyword>
<sequence length="300" mass="34116">MNYRLFSLLTGLLIAIACKGQISANYGRPISSLTAFKKSNQVMVVAHRGDWRNAPENSVWAVKLAIVKGIDMVEIDLAMTKDSVLVLMHDKLIDRTTTGKGRAADYTWEELQHFRLRDGLGIATQMSIPRLEDILELTKGKTLLNLDKGYDYIQLVYPMLKSRNMLDEVLFKGAAPYEKVRDDLGAMLDSIHYMPIIHLERGEGVQEIANFTAAAKPFGFEFTVGDDESNMIDFKMLRSAGYQVWVNSLWPKHNAGHQDDLALENSRIYDWYLNNGVNIIQTDRPELLIDYLKSKRDNIN</sequence>
<dbReference type="PROSITE" id="PS51257">
    <property type="entry name" value="PROKAR_LIPOPROTEIN"/>
    <property type="match status" value="1"/>
</dbReference>
<dbReference type="Pfam" id="PF03009">
    <property type="entry name" value="GDPD"/>
    <property type="match status" value="1"/>
</dbReference>
<feature type="domain" description="GP-PDE" evidence="1">
    <location>
        <begin position="42"/>
        <end position="292"/>
    </location>
</feature>
<dbReference type="PROSITE" id="PS51704">
    <property type="entry name" value="GP_PDE"/>
    <property type="match status" value="1"/>
</dbReference>
<dbReference type="EMBL" id="JBHUPB010000012">
    <property type="protein sequence ID" value="MFD2969214.1"/>
    <property type="molecule type" value="Genomic_DNA"/>
</dbReference>
<reference evidence="3" key="1">
    <citation type="journal article" date="2019" name="Int. J. Syst. Evol. Microbiol.">
        <title>The Global Catalogue of Microorganisms (GCM) 10K type strain sequencing project: providing services to taxonomists for standard genome sequencing and annotation.</title>
        <authorList>
            <consortium name="The Broad Institute Genomics Platform"/>
            <consortium name="The Broad Institute Genome Sequencing Center for Infectious Disease"/>
            <person name="Wu L."/>
            <person name="Ma J."/>
        </authorList>
    </citation>
    <scope>NUCLEOTIDE SEQUENCE [LARGE SCALE GENOMIC DNA]</scope>
    <source>
        <strain evidence="3">KCTC 22814</strain>
    </source>
</reference>
<evidence type="ECO:0000259" key="1">
    <source>
        <dbReference type="PROSITE" id="PS51704"/>
    </source>
</evidence>
<dbReference type="PANTHER" id="PTHR46320">
    <property type="entry name" value="GLYCEROPHOSPHODIESTER PHOSPHODIESTERASE 1"/>
    <property type="match status" value="1"/>
</dbReference>
<dbReference type="CDD" id="cd08566">
    <property type="entry name" value="GDPD_AtGDE_like"/>
    <property type="match status" value="1"/>
</dbReference>
<dbReference type="Gene3D" id="3.20.20.190">
    <property type="entry name" value="Phosphatidylinositol (PI) phosphodiesterase"/>
    <property type="match status" value="1"/>
</dbReference>
<accession>A0ABW6BL02</accession>
<evidence type="ECO:0000313" key="3">
    <source>
        <dbReference type="Proteomes" id="UP001597525"/>
    </source>
</evidence>
<protein>
    <submittedName>
        <fullName evidence="2">Glycerophosphodiester phosphodiesterase family protein</fullName>
    </submittedName>
</protein>
<dbReference type="PANTHER" id="PTHR46320:SF1">
    <property type="entry name" value="GLYCEROPHOSPHODIESTER PHOSPHODIESTERASE 1"/>
    <property type="match status" value="1"/>
</dbReference>
<name>A0ABW6BL02_9SPHI</name>
<evidence type="ECO:0000313" key="2">
    <source>
        <dbReference type="EMBL" id="MFD2969214.1"/>
    </source>
</evidence>
<organism evidence="2 3">
    <name type="scientific">Sphingobacterium bambusae</name>
    <dbReference type="NCBI Taxonomy" id="662858"/>
    <lineage>
        <taxon>Bacteria</taxon>
        <taxon>Pseudomonadati</taxon>
        <taxon>Bacteroidota</taxon>
        <taxon>Sphingobacteriia</taxon>
        <taxon>Sphingobacteriales</taxon>
        <taxon>Sphingobacteriaceae</taxon>
        <taxon>Sphingobacterium</taxon>
    </lineage>
</organism>